<feature type="domain" description="HTH iclR-type" evidence="4">
    <location>
        <begin position="20"/>
        <end position="83"/>
    </location>
</feature>
<dbReference type="GO" id="GO:0045892">
    <property type="term" value="P:negative regulation of DNA-templated transcription"/>
    <property type="evidence" value="ECO:0007669"/>
    <property type="project" value="TreeGrafter"/>
</dbReference>
<evidence type="ECO:0000256" key="3">
    <source>
        <dbReference type="SAM" id="MobiDB-lite"/>
    </source>
</evidence>
<dbReference type="PANTHER" id="PTHR30136">
    <property type="entry name" value="HELIX-TURN-HELIX TRANSCRIPTIONAL REGULATOR, ICLR FAMILY"/>
    <property type="match status" value="1"/>
</dbReference>
<dbReference type="GO" id="GO:0003700">
    <property type="term" value="F:DNA-binding transcription factor activity"/>
    <property type="evidence" value="ECO:0007669"/>
    <property type="project" value="TreeGrafter"/>
</dbReference>
<sequence length="319" mass="34207">MSEYMNAKLGQPDERGQDPSPPTRRVVAVVELLADRAGSHLTLAEICRELDISRSTGHAILTTLCSCDWVLRDPLSGKYSLGAGLPTTTPPAAPLSRMLREPLRQLCSAIGMAACISELSDGWLAVIESAAPGASRPPVQAGVRLPFVAPFGREFVAWAPTTVREEWLAAAGPVNDVYRARMPKVLKEIQRRGYGIERLSDPLLKVFAALLALEDTTAEDPVAARLAGAVADLTIIDFLPGELNKIAQHPLATISAPIFDADGDVVMSVSAQPYKQLTVEEVRNIGASVVGFAEYASSLVARHAPAIQAHHRAHNEART</sequence>
<reference evidence="6" key="2">
    <citation type="submission" date="2016-02" db="EMBL/GenBank/DDBJ databases">
        <title>Draft genome sequence of five rapidly growing Mycobacterium species.</title>
        <authorList>
            <person name="Katahira K."/>
            <person name="Gotou Y."/>
            <person name="Iida K."/>
            <person name="Ogura Y."/>
            <person name="Hayashi T."/>
        </authorList>
    </citation>
    <scope>NUCLEOTIDE SEQUENCE [LARGE SCALE GENOMIC DNA]</scope>
    <source>
        <strain evidence="6">JCM6368</strain>
    </source>
</reference>
<organism evidence="5 6">
    <name type="scientific">Mycolicibacterium fortuitum subsp. acetamidolyticum</name>
    <dbReference type="NCBI Taxonomy" id="144550"/>
    <lineage>
        <taxon>Bacteria</taxon>
        <taxon>Bacillati</taxon>
        <taxon>Actinomycetota</taxon>
        <taxon>Actinomycetes</taxon>
        <taxon>Mycobacteriales</taxon>
        <taxon>Mycobacteriaceae</taxon>
        <taxon>Mycolicibacterium</taxon>
    </lineage>
</organism>
<dbReference type="InterPro" id="IPR036390">
    <property type="entry name" value="WH_DNA-bd_sf"/>
</dbReference>
<dbReference type="SUPFAM" id="SSF46785">
    <property type="entry name" value="Winged helix' DNA-binding domain"/>
    <property type="match status" value="1"/>
</dbReference>
<evidence type="ECO:0000313" key="6">
    <source>
        <dbReference type="Proteomes" id="UP000069705"/>
    </source>
</evidence>
<reference evidence="5 6" key="1">
    <citation type="journal article" date="2016" name="Genome Announc.">
        <title>Draft Genome Sequences of Five Rapidly Growing Mycobacterium Species, M. thermoresistibile, M. fortuitum subsp. acetamidolyticum, M. canariasense, M. brisbanense, and M. novocastrense.</title>
        <authorList>
            <person name="Katahira K."/>
            <person name="Ogura Y."/>
            <person name="Gotoh Y."/>
            <person name="Hayashi T."/>
        </authorList>
    </citation>
    <scope>NUCLEOTIDE SEQUENCE [LARGE SCALE GENOMIC DNA]</scope>
    <source>
        <strain evidence="5 6">JCM6368</strain>
    </source>
</reference>
<dbReference type="InterPro" id="IPR005471">
    <property type="entry name" value="Tscrpt_reg_IclR_N"/>
</dbReference>
<dbReference type="PROSITE" id="PS51077">
    <property type="entry name" value="HTH_ICLR"/>
    <property type="match status" value="1"/>
</dbReference>
<dbReference type="SMART" id="SM00346">
    <property type="entry name" value="HTH_ICLR"/>
    <property type="match status" value="1"/>
</dbReference>
<dbReference type="AlphaFoldDB" id="A0A100WSY1"/>
<keyword evidence="2" id="KW-0804">Transcription</keyword>
<dbReference type="InterPro" id="IPR050707">
    <property type="entry name" value="HTH_MetabolicPath_Reg"/>
</dbReference>
<proteinExistence type="predicted"/>
<dbReference type="Gene3D" id="3.30.450.40">
    <property type="match status" value="1"/>
</dbReference>
<dbReference type="Proteomes" id="UP000069705">
    <property type="component" value="Unassembled WGS sequence"/>
</dbReference>
<comment type="caution">
    <text evidence="5">The sequence shown here is derived from an EMBL/GenBank/DDBJ whole genome shotgun (WGS) entry which is preliminary data.</text>
</comment>
<evidence type="ECO:0000256" key="1">
    <source>
        <dbReference type="ARBA" id="ARBA00023015"/>
    </source>
</evidence>
<dbReference type="EMBL" id="BCSZ01000036">
    <property type="protein sequence ID" value="GAT03918.1"/>
    <property type="molecule type" value="Genomic_DNA"/>
</dbReference>
<dbReference type="GO" id="GO:0003677">
    <property type="term" value="F:DNA binding"/>
    <property type="evidence" value="ECO:0007669"/>
    <property type="project" value="InterPro"/>
</dbReference>
<evidence type="ECO:0000256" key="2">
    <source>
        <dbReference type="ARBA" id="ARBA00023163"/>
    </source>
</evidence>
<dbReference type="InterPro" id="IPR029016">
    <property type="entry name" value="GAF-like_dom_sf"/>
</dbReference>
<name>A0A100WSY1_MYCFO</name>
<evidence type="ECO:0000313" key="5">
    <source>
        <dbReference type="EMBL" id="GAT03918.1"/>
    </source>
</evidence>
<evidence type="ECO:0000259" key="4">
    <source>
        <dbReference type="PROSITE" id="PS51077"/>
    </source>
</evidence>
<feature type="region of interest" description="Disordered" evidence="3">
    <location>
        <begin position="1"/>
        <end position="23"/>
    </location>
</feature>
<protein>
    <submittedName>
        <fullName evidence="5">Transcriptional regulator</fullName>
    </submittedName>
</protein>
<keyword evidence="1" id="KW-0805">Transcription regulation</keyword>
<gene>
    <name evidence="5" type="ORF">RMCFA_4030</name>
</gene>
<dbReference type="Gene3D" id="1.10.10.10">
    <property type="entry name" value="Winged helix-like DNA-binding domain superfamily/Winged helix DNA-binding domain"/>
    <property type="match status" value="1"/>
</dbReference>
<dbReference type="SUPFAM" id="SSF55781">
    <property type="entry name" value="GAF domain-like"/>
    <property type="match status" value="1"/>
</dbReference>
<accession>A0A100WSY1</accession>
<dbReference type="InterPro" id="IPR036388">
    <property type="entry name" value="WH-like_DNA-bd_sf"/>
</dbReference>
<dbReference type="PANTHER" id="PTHR30136:SF24">
    <property type="entry name" value="HTH-TYPE TRANSCRIPTIONAL REPRESSOR ALLR"/>
    <property type="match status" value="1"/>
</dbReference>
<dbReference type="Pfam" id="PF09339">
    <property type="entry name" value="HTH_IclR"/>
    <property type="match status" value="1"/>
</dbReference>